<evidence type="ECO:0000313" key="4">
    <source>
        <dbReference type="EMBL" id="GJJ08569.1"/>
    </source>
</evidence>
<feature type="transmembrane region" description="Helical" evidence="3">
    <location>
        <begin position="348"/>
        <end position="367"/>
    </location>
</feature>
<dbReference type="EMBL" id="BPWL01000003">
    <property type="protein sequence ID" value="GJJ08569.1"/>
    <property type="molecule type" value="Genomic_DNA"/>
</dbReference>
<proteinExistence type="inferred from homology"/>
<dbReference type="PANTHER" id="PTHR11360">
    <property type="entry name" value="MONOCARBOXYLATE TRANSPORTER"/>
    <property type="match status" value="1"/>
</dbReference>
<feature type="transmembrane region" description="Helical" evidence="3">
    <location>
        <begin position="107"/>
        <end position="128"/>
    </location>
</feature>
<accession>A0AAV5A5Q5</accession>
<dbReference type="GO" id="GO:0022857">
    <property type="term" value="F:transmembrane transporter activity"/>
    <property type="evidence" value="ECO:0007669"/>
    <property type="project" value="InterPro"/>
</dbReference>
<name>A0AAV5A5Q5_9AGAM</name>
<evidence type="ECO:0000256" key="2">
    <source>
        <dbReference type="ARBA" id="ARBA00006727"/>
    </source>
</evidence>
<sequence length="425" mass="45851">MPSSLIIPSSHEAIASSQTSGLDVETSSENAIPAIVLDDRKGWLVIFGSAMALFSTTGIINAYGFFQAYYTATLLSKSSSTTISLIGALQIFLVYGGGPIAGKLFDVYGLSILFPAGSMLVVLALMLISICEQDRPYQFFLVQGVLFGVGNSMIFTPAVAVTGHWFRRQRAYAMGVIVAGSSLGGVIYPIMLNRLQEAVGFAWAVRIAGFLTAFGLLLANLMVKTQFPKQKQKQHVKLSQLVDIYEYAKFNNVSSTVASYLLAIINFCGIPARIIPGFLGDRFGILEILVPSTLFSGCLVLALWLPARGEVPIILFSALYGLFSSSFVSMIPAYIATITPAEHFGARTLYLVVAVACLVGTPTAGVFVPRFSQSNFDHLIIFTGALLLVAGILMGIVQWLSRGQIGESPPQEAMHCMRLPCSFYE</sequence>
<comment type="similarity">
    <text evidence="2">Belongs to the major facilitator superfamily. Monocarboxylate porter (TC 2.A.1.13) family.</text>
</comment>
<dbReference type="Proteomes" id="UP001050691">
    <property type="component" value="Unassembled WGS sequence"/>
</dbReference>
<feature type="transmembrane region" description="Helical" evidence="3">
    <location>
        <begin position="203"/>
        <end position="223"/>
    </location>
</feature>
<dbReference type="InterPro" id="IPR036259">
    <property type="entry name" value="MFS_trans_sf"/>
</dbReference>
<feature type="transmembrane region" description="Helical" evidence="3">
    <location>
        <begin position="313"/>
        <end position="336"/>
    </location>
</feature>
<evidence type="ECO:0000313" key="5">
    <source>
        <dbReference type="Proteomes" id="UP001050691"/>
    </source>
</evidence>
<reference evidence="4" key="1">
    <citation type="submission" date="2021-10" db="EMBL/GenBank/DDBJ databases">
        <title>De novo Genome Assembly of Clathrus columnatus (Basidiomycota, Fungi) Using Illumina and Nanopore Sequence Data.</title>
        <authorList>
            <person name="Ogiso-Tanaka E."/>
            <person name="Itagaki H."/>
            <person name="Hosoya T."/>
            <person name="Hosaka K."/>
        </authorList>
    </citation>
    <scope>NUCLEOTIDE SEQUENCE</scope>
    <source>
        <strain evidence="4">MO-923</strain>
    </source>
</reference>
<feature type="transmembrane region" description="Helical" evidence="3">
    <location>
        <begin position="82"/>
        <end position="101"/>
    </location>
</feature>
<evidence type="ECO:0000256" key="3">
    <source>
        <dbReference type="SAM" id="Phobius"/>
    </source>
</evidence>
<dbReference type="InterPro" id="IPR050327">
    <property type="entry name" value="Proton-linked_MCT"/>
</dbReference>
<organism evidence="4 5">
    <name type="scientific">Clathrus columnatus</name>
    <dbReference type="NCBI Taxonomy" id="1419009"/>
    <lineage>
        <taxon>Eukaryota</taxon>
        <taxon>Fungi</taxon>
        <taxon>Dikarya</taxon>
        <taxon>Basidiomycota</taxon>
        <taxon>Agaricomycotina</taxon>
        <taxon>Agaricomycetes</taxon>
        <taxon>Phallomycetidae</taxon>
        <taxon>Phallales</taxon>
        <taxon>Clathraceae</taxon>
        <taxon>Clathrus</taxon>
    </lineage>
</organism>
<feature type="transmembrane region" description="Helical" evidence="3">
    <location>
        <begin position="140"/>
        <end position="166"/>
    </location>
</feature>
<keyword evidence="3" id="KW-1133">Transmembrane helix</keyword>
<dbReference type="SUPFAM" id="SSF103473">
    <property type="entry name" value="MFS general substrate transporter"/>
    <property type="match status" value="1"/>
</dbReference>
<keyword evidence="5" id="KW-1185">Reference proteome</keyword>
<dbReference type="GO" id="GO:0016020">
    <property type="term" value="C:membrane"/>
    <property type="evidence" value="ECO:0007669"/>
    <property type="project" value="UniProtKB-SubCell"/>
</dbReference>
<dbReference type="Gene3D" id="1.20.1250.20">
    <property type="entry name" value="MFS general substrate transporter like domains"/>
    <property type="match status" value="2"/>
</dbReference>
<dbReference type="InterPro" id="IPR011701">
    <property type="entry name" value="MFS"/>
</dbReference>
<comment type="subcellular location">
    <subcellularLocation>
        <location evidence="1">Membrane</location>
        <topology evidence="1">Multi-pass membrane protein</topology>
    </subcellularLocation>
</comment>
<feature type="transmembrane region" description="Helical" evidence="3">
    <location>
        <begin position="379"/>
        <end position="400"/>
    </location>
</feature>
<dbReference type="Pfam" id="PF07690">
    <property type="entry name" value="MFS_1"/>
    <property type="match status" value="2"/>
</dbReference>
<comment type="caution">
    <text evidence="4">The sequence shown here is derived from an EMBL/GenBank/DDBJ whole genome shotgun (WGS) entry which is preliminary data.</text>
</comment>
<protein>
    <recommendedName>
        <fullName evidence="6">Major facilitator superfamily (MFS) profile domain-containing protein</fullName>
    </recommendedName>
</protein>
<feature type="transmembrane region" description="Helical" evidence="3">
    <location>
        <begin position="43"/>
        <end position="70"/>
    </location>
</feature>
<gene>
    <name evidence="4" type="ORF">Clacol_002788</name>
</gene>
<dbReference type="PANTHER" id="PTHR11360:SF177">
    <property type="entry name" value="RIBOFLAVIN TRANSPORTER MCH5"/>
    <property type="match status" value="1"/>
</dbReference>
<evidence type="ECO:0008006" key="6">
    <source>
        <dbReference type="Google" id="ProtNLM"/>
    </source>
</evidence>
<feature type="transmembrane region" description="Helical" evidence="3">
    <location>
        <begin position="257"/>
        <end position="276"/>
    </location>
</feature>
<feature type="transmembrane region" description="Helical" evidence="3">
    <location>
        <begin position="172"/>
        <end position="191"/>
    </location>
</feature>
<keyword evidence="3" id="KW-0472">Membrane</keyword>
<evidence type="ECO:0000256" key="1">
    <source>
        <dbReference type="ARBA" id="ARBA00004141"/>
    </source>
</evidence>
<feature type="transmembrane region" description="Helical" evidence="3">
    <location>
        <begin position="288"/>
        <end position="307"/>
    </location>
</feature>
<keyword evidence="3" id="KW-0812">Transmembrane</keyword>
<dbReference type="AlphaFoldDB" id="A0AAV5A5Q5"/>